<dbReference type="InterPro" id="IPR018936">
    <property type="entry name" value="PI3/4_kinase_CS"/>
</dbReference>
<dbReference type="InterPro" id="IPR015433">
    <property type="entry name" value="PI3/4_kinase"/>
</dbReference>
<evidence type="ECO:0000256" key="4">
    <source>
        <dbReference type="ARBA" id="ARBA00022777"/>
    </source>
</evidence>
<keyword evidence="3" id="KW-0808">Transferase</keyword>
<proteinExistence type="inferred from homology"/>
<dbReference type="FunFam" id="1.10.1070.11:FF:000005">
    <property type="entry name" value="Phosphatidylinositol 4-kinase, catalytic, alpha"/>
    <property type="match status" value="1"/>
</dbReference>
<dbReference type="Gene3D" id="1.10.1070.11">
    <property type="entry name" value="Phosphatidylinositol 3-/4-kinase, catalytic domain"/>
    <property type="match status" value="1"/>
</dbReference>
<dbReference type="InterPro" id="IPR016024">
    <property type="entry name" value="ARM-type_fold"/>
</dbReference>
<dbReference type="InterPro" id="IPR036940">
    <property type="entry name" value="PI3/4_kinase_cat_sf"/>
</dbReference>
<dbReference type="SMART" id="SM00146">
    <property type="entry name" value="PI3Kc"/>
    <property type="match status" value="1"/>
</dbReference>
<evidence type="ECO:0000256" key="3">
    <source>
        <dbReference type="ARBA" id="ARBA00022679"/>
    </source>
</evidence>
<keyword evidence="6" id="KW-1133">Transmembrane helix</keyword>
<accession>A0A5J4NC77</accession>
<feature type="compositionally biased region" description="Polar residues" evidence="5">
    <location>
        <begin position="1865"/>
        <end position="1886"/>
    </location>
</feature>
<dbReference type="InterPro" id="IPR001263">
    <property type="entry name" value="PI3K_accessory_dom"/>
</dbReference>
<dbReference type="FunFam" id="1.25.40.70:FF:000011">
    <property type="entry name" value="Phosphatidylinositol 4-kinase alpha"/>
    <property type="match status" value="1"/>
</dbReference>
<evidence type="ECO:0000256" key="1">
    <source>
        <dbReference type="ARBA" id="ARBA00006209"/>
    </source>
</evidence>
<dbReference type="SUPFAM" id="SSF48371">
    <property type="entry name" value="ARM repeat"/>
    <property type="match status" value="1"/>
</dbReference>
<feature type="transmembrane region" description="Helical" evidence="6">
    <location>
        <begin position="107"/>
        <end position="125"/>
    </location>
</feature>
<comment type="similarity">
    <text evidence="1">Belongs to the PI3/PI4-kinase family. Type III PI4K subfamily.</text>
</comment>
<evidence type="ECO:0000256" key="2">
    <source>
        <dbReference type="ARBA" id="ARBA00012169"/>
    </source>
</evidence>
<dbReference type="InterPro" id="IPR042236">
    <property type="entry name" value="PI3K_accessory_sf"/>
</dbReference>
<keyword evidence="4 9" id="KW-0418">Kinase</keyword>
<evidence type="ECO:0000313" key="9">
    <source>
        <dbReference type="EMBL" id="KAA3673137.1"/>
    </source>
</evidence>
<evidence type="ECO:0000256" key="6">
    <source>
        <dbReference type="SAM" id="Phobius"/>
    </source>
</evidence>
<dbReference type="GO" id="GO:0046854">
    <property type="term" value="P:phosphatidylinositol phosphate biosynthetic process"/>
    <property type="evidence" value="ECO:0007669"/>
    <property type="project" value="InterPro"/>
</dbReference>
<dbReference type="GO" id="GO:0005886">
    <property type="term" value="C:plasma membrane"/>
    <property type="evidence" value="ECO:0007669"/>
    <property type="project" value="TreeGrafter"/>
</dbReference>
<dbReference type="PROSITE" id="PS00916">
    <property type="entry name" value="PI3_4_KINASE_2"/>
    <property type="match status" value="1"/>
</dbReference>
<dbReference type="GO" id="GO:0005737">
    <property type="term" value="C:cytoplasm"/>
    <property type="evidence" value="ECO:0007669"/>
    <property type="project" value="TreeGrafter"/>
</dbReference>
<feature type="non-terminal residue" evidence="9">
    <location>
        <position position="2169"/>
    </location>
</feature>
<dbReference type="InterPro" id="IPR011009">
    <property type="entry name" value="Kinase-like_dom_sf"/>
</dbReference>
<organism evidence="9 10">
    <name type="scientific">Paragonimus westermani</name>
    <dbReference type="NCBI Taxonomy" id="34504"/>
    <lineage>
        <taxon>Eukaryota</taxon>
        <taxon>Metazoa</taxon>
        <taxon>Spiralia</taxon>
        <taxon>Lophotrochozoa</taxon>
        <taxon>Platyhelminthes</taxon>
        <taxon>Trematoda</taxon>
        <taxon>Digenea</taxon>
        <taxon>Plagiorchiida</taxon>
        <taxon>Troglotremata</taxon>
        <taxon>Troglotrematidae</taxon>
        <taxon>Paragonimus</taxon>
    </lineage>
</organism>
<evidence type="ECO:0000259" key="7">
    <source>
        <dbReference type="PROSITE" id="PS50290"/>
    </source>
</evidence>
<feature type="domain" description="PI3K/PI4K catalytic" evidence="7">
    <location>
        <begin position="1886"/>
        <end position="2158"/>
    </location>
</feature>
<evidence type="ECO:0000313" key="10">
    <source>
        <dbReference type="Proteomes" id="UP000324629"/>
    </source>
</evidence>
<dbReference type="InterPro" id="IPR045495">
    <property type="entry name" value="PI4K_N"/>
</dbReference>
<dbReference type="PROSITE" id="PS50290">
    <property type="entry name" value="PI3_4_KINASE_3"/>
    <property type="match status" value="1"/>
</dbReference>
<dbReference type="Pfam" id="PF00454">
    <property type="entry name" value="PI3_PI4_kinase"/>
    <property type="match status" value="1"/>
</dbReference>
<feature type="compositionally biased region" description="Basic and acidic residues" evidence="5">
    <location>
        <begin position="857"/>
        <end position="867"/>
    </location>
</feature>
<comment type="caution">
    <text evidence="9">The sequence shown here is derived from an EMBL/GenBank/DDBJ whole genome shotgun (WGS) entry which is preliminary data.</text>
</comment>
<keyword evidence="6" id="KW-0812">Transmembrane</keyword>
<dbReference type="PANTHER" id="PTHR10048:SF15">
    <property type="entry name" value="PHOSPHATIDYLINOSITOL 4-KINASE ALPHA"/>
    <property type="match status" value="1"/>
</dbReference>
<dbReference type="FunFam" id="3.30.1010.10:FF:000009">
    <property type="entry name" value="Phosphatidylinositol 4-kinase, catalytic, alpha"/>
    <property type="match status" value="1"/>
</dbReference>
<evidence type="ECO:0000259" key="8">
    <source>
        <dbReference type="PROSITE" id="PS51545"/>
    </source>
</evidence>
<dbReference type="Proteomes" id="UP000324629">
    <property type="component" value="Unassembled WGS sequence"/>
</dbReference>
<feature type="region of interest" description="Disordered" evidence="5">
    <location>
        <begin position="1845"/>
        <end position="1896"/>
    </location>
</feature>
<name>A0A5J4NC77_9TREM</name>
<dbReference type="Gene3D" id="3.30.1010.10">
    <property type="entry name" value="Phosphatidylinositol 3-kinase Catalytic Subunit, Chain A, domain 4"/>
    <property type="match status" value="1"/>
</dbReference>
<gene>
    <name evidence="9" type="ORF">DEA37_0014132</name>
</gene>
<feature type="non-terminal residue" evidence="9">
    <location>
        <position position="1"/>
    </location>
</feature>
<feature type="domain" description="PIK helical" evidence="8">
    <location>
        <begin position="1548"/>
        <end position="1736"/>
    </location>
</feature>
<dbReference type="Gene3D" id="1.25.40.70">
    <property type="entry name" value="Phosphatidylinositol 3-kinase, accessory domain (PIK)"/>
    <property type="match status" value="1"/>
</dbReference>
<dbReference type="GO" id="GO:0004430">
    <property type="term" value="F:1-phosphatidylinositol 4-kinase activity"/>
    <property type="evidence" value="ECO:0007669"/>
    <property type="project" value="UniProtKB-EC"/>
</dbReference>
<dbReference type="SMART" id="SM00145">
    <property type="entry name" value="PI3Ka"/>
    <property type="match status" value="1"/>
</dbReference>
<protein>
    <recommendedName>
        <fullName evidence="2">1-phosphatidylinositol 4-kinase</fullName>
        <ecNumber evidence="2">2.7.1.67</ecNumber>
    </recommendedName>
</protein>
<keyword evidence="10" id="KW-1185">Reference proteome</keyword>
<dbReference type="EMBL" id="QNGE01004184">
    <property type="protein sequence ID" value="KAA3673137.1"/>
    <property type="molecule type" value="Genomic_DNA"/>
</dbReference>
<reference evidence="9 10" key="1">
    <citation type="journal article" date="2019" name="Gigascience">
        <title>Whole-genome sequence of the oriental lung fluke Paragonimus westermani.</title>
        <authorList>
            <person name="Oey H."/>
            <person name="Zakrzewski M."/>
            <person name="Narain K."/>
            <person name="Devi K.R."/>
            <person name="Agatsuma T."/>
            <person name="Nawaratna S."/>
            <person name="Gobert G.N."/>
            <person name="Jones M.K."/>
            <person name="Ragan M.A."/>
            <person name="McManus D.P."/>
            <person name="Krause L."/>
        </authorList>
    </citation>
    <scope>NUCLEOTIDE SEQUENCE [LARGE SCALE GENOMIC DNA]</scope>
    <source>
        <strain evidence="9 10">IND2009</strain>
    </source>
</reference>
<dbReference type="CDD" id="cd05167">
    <property type="entry name" value="PI4Kc_III_alpha"/>
    <property type="match status" value="1"/>
</dbReference>
<feature type="region of interest" description="Disordered" evidence="5">
    <location>
        <begin position="845"/>
        <end position="867"/>
    </location>
</feature>
<dbReference type="GO" id="GO:0048015">
    <property type="term" value="P:phosphatidylinositol-mediated signaling"/>
    <property type="evidence" value="ECO:0007669"/>
    <property type="project" value="TreeGrafter"/>
</dbReference>
<dbReference type="SUPFAM" id="SSF56112">
    <property type="entry name" value="Protein kinase-like (PK-like)"/>
    <property type="match status" value="1"/>
</dbReference>
<keyword evidence="6" id="KW-0472">Membrane</keyword>
<dbReference type="PROSITE" id="PS51545">
    <property type="entry name" value="PIK_HELICAL"/>
    <property type="match status" value="1"/>
</dbReference>
<feature type="compositionally biased region" description="Low complexity" evidence="5">
    <location>
        <begin position="847"/>
        <end position="856"/>
    </location>
</feature>
<dbReference type="PANTHER" id="PTHR10048">
    <property type="entry name" value="PHOSPHATIDYLINOSITOL KINASE"/>
    <property type="match status" value="1"/>
</dbReference>
<dbReference type="EC" id="2.7.1.67" evidence="2"/>
<dbReference type="InterPro" id="IPR000403">
    <property type="entry name" value="PI3/4_kinase_cat_dom"/>
</dbReference>
<evidence type="ECO:0000256" key="5">
    <source>
        <dbReference type="SAM" id="MobiDB-lite"/>
    </source>
</evidence>
<dbReference type="Pfam" id="PF00613">
    <property type="entry name" value="PI3Ka"/>
    <property type="match status" value="1"/>
</dbReference>
<dbReference type="PROSITE" id="PS00915">
    <property type="entry name" value="PI3_4_KINASE_1"/>
    <property type="match status" value="1"/>
</dbReference>
<sequence>TQVVTDMADSESLLTRLLERVATGIDLRTILHSEQGVEFTPVLFTPSGGNQSVAVATARGMQQFIRGHLNVIQRQFTIQQPISSAPNRPNNFSHSVGRQMGRPNRSYIACSAGLLVVVLGCAGQLPQRFPYLAKATLDALSDFLLDPSPTLSRLNRQLRKLEASRQEILNSLTARKSHSSDPYLYGQPAELVELARIERHITYFRRILDHLRGAAIQSICRVLLVNTDLVETFLADLSRRIFNAAEGGRDTNLMYLNTVYCLGHIGVELASVPQTQELVLQFLQQNLNPSKLLPELEVSTLEQLACMVIAGCPSIHEQIMDLLTSISIRGAREYVVQGNTNDSRTWYISKAVINVFANIAAFLQGTSKLYRFLSRLFEHYVRLDIEVEKDGKNGIVTSTAHILGQLIPVISILLRRLPPVRTPNPKLHTLFRDFWLYIIVMGFAEPNSSIWPPEYYRAVCEIATKSPVLLSRESLRNELQQSFALSPKNVSQTDLTEMRNKLCLLLGNNQEATSLIHRMSVTQCVYLMSVYRLETLCVTHSNDPGALHRIFMYLEDNIIIRDKFGMWTCITQVAVQVFNKFLTRMKAKPLNVERETVMDMHAQFLLVKFLHIQKSLRIIADEFLSMLAKGFPHIMWSGRVLYTMLDVTQLLSQSLEMDPNEAAPVFTVPGTNLELVIADSLQDREEMLSDFVKRCKGIIEVGLQWVPSLVRSHVANYMLQSQRSPHSLFQHTGLALAVESVLNFAGFNRSASVLSSSSLDKRPNCAKLDFSSFMFNLILRNRYLGETSGMLRSIEDPMKLVNCLIGDLEQACNHAPIANSVYLNPPAVLIFCAAAKLLELKMEGTDENATTTTSTERPTREQRVRKTASREVEGLFDAVQACLFRMTSLLVMRTSNVAGELSTHSRAMDVFLELDDETDLTQLESAEEEREDRPPGFASLRKKLRRRKVSTRLDASGKSRVDTRAVAVTDVGDLAPHSAIEIAEGESDVDMFIARGDVARRLLREICHAPLRLFRTEVVENCLACWQWLIVSRPDLTIQFLNELSEAWQVTIHRGLGVFIPNESDDGEVEPLIVSDAFQCTPPSCDATPHQLWSQFLSERLYVAQSSSQEQLDIFADLLQRTLAGEVGQLERCVRRMTGYSDHSRDDTLPTSRTATSLYRDVQPVFGRLTCLASALGVRCRLAEMCLNYLQNTGFRPPPLAHGSSAIGEDVASTVVVGGGGGIGGGSSATSLVSGGGIGASGKPNVGTGSIGSQASLDQSHLFQLSRVALREKAYATILNYFTVKPQYPTRKGADLSDDLKSLTRVWSLMQAEKKYLGAGVVSAETEALLEAAGRNIAPLSNFPSYLESNVTGTYSPEVIGIQFASAPTSVPTNVLASSGSPGLSPFASSSSPNMHRIQAHTIGEGYSAATITGGTLPRLRSQIMLQSGQMLERPGVGSLILPSNYPSTNSSAIPPPPSANVAHSIVSKRSSATGKCCSYFFGRLYVSGKHGTQNPNGDSFLKQMYLRKRELILLLLASEIERMAVWCNPQGETTLISSKETEAELWLRETLFREKNWRRWATLAWMLSPSVAIHMPQRFVASGNLRQEISVLVKANPQPVSHLPHALQYLATSVTIEADAPELIHILTWAPVAPIVALSFFSRMYPQHPLTHQYAVRVLASYPTETMLFYVPQIVQGLRYDKLGYLTESILDSAKRSPLLAHQLLWNMKTSTYRDEAGTKIDADIGTHLIALREIIVRNFVGPTLAFYKREFDFFDQITNVSGAIRDVPKGPERRRACLEALRKVNLQPGCYLPTNPDSVVVEIDYQSAAPMQSAAKAPFFARFRVRRVGVRCLEAEAIAAASTDSQDTSPIADGTHAKPRLNRQGSLQVRKLSSPNLNIPSKMSTVDARPRNRHQLPRQTTFVNNASQDNETHLQACIFKVGDDVRQDILALQVLQLFKNIFQRCGMELFVYPYKVVSTAPGRGVIECVPDSKSRDQIGRQTDSGMYDYFLSTFGNETSPAFQLARRNFILSMAAYSVFCYLLQVKDRHNGNIMLDKYGHLIHIDFGFIFESSPGGNIGWEPDIKLSKEMWMIMGGRLESPPFRWFESLSVQAYLAVRPYQEAVVALVSLMLDTGLPCFRGQTIKLLRQRFAPEMADREAAASYRRVLRTCLAHWRGKSYDVLQYMQ</sequence>
<dbReference type="Pfam" id="PF19274">
    <property type="entry name" value="PI4K_N"/>
    <property type="match status" value="3"/>
</dbReference>